<dbReference type="KEGG" id="mpro:BJP34_11830"/>
<evidence type="ECO:0000313" key="1">
    <source>
        <dbReference type="EMBL" id="AOX00055.1"/>
    </source>
</evidence>
<protein>
    <submittedName>
        <fullName evidence="1">Uncharacterized protein</fullName>
    </submittedName>
</protein>
<dbReference type="AlphaFoldDB" id="A0A1D8TR23"/>
<sequence length="145" mass="17074">MTPPESNMFPGLSATLREQFYQTVFETHLNQSQYLTLQLLILLLQNYHNVRLSHLAKLFPQPIKYESRVRNLQRFLNLPNLSTKLLWFPIIKQLLKQEVRRRAPNRAQRRRGKKLNLIHQGYLLKIAGSNSMARAKFDDVEFSLG</sequence>
<accession>A0A1D8TR23</accession>
<dbReference type="EMBL" id="CP017599">
    <property type="protein sequence ID" value="AOX00055.1"/>
    <property type="molecule type" value="Genomic_DNA"/>
</dbReference>
<gene>
    <name evidence="1" type="ORF">BJP34_11830</name>
</gene>
<dbReference type="Proteomes" id="UP000177870">
    <property type="component" value="Chromosome"/>
</dbReference>
<reference evidence="2" key="1">
    <citation type="submission" date="2016-10" db="EMBL/GenBank/DDBJ databases">
        <title>Comparative genomics uncovers the prolific and rare metabolic potential of the cyanobacterial genus Moorea.</title>
        <authorList>
            <person name="Leao T."/>
            <person name="Castelao G."/>
            <person name="Korobeynikov A."/>
            <person name="Monroe E.A."/>
            <person name="Podell S."/>
            <person name="Glukhov E."/>
            <person name="Allen E."/>
            <person name="Gerwick W.H."/>
            <person name="Gerwick L."/>
        </authorList>
    </citation>
    <scope>NUCLEOTIDE SEQUENCE [LARGE SCALE GENOMIC DNA]</scope>
    <source>
        <strain evidence="2">PAL-8-15-08-1</strain>
    </source>
</reference>
<evidence type="ECO:0000313" key="2">
    <source>
        <dbReference type="Proteomes" id="UP000177870"/>
    </source>
</evidence>
<proteinExistence type="predicted"/>
<name>A0A1D8TR23_9CYAN</name>
<organism evidence="1 2">
    <name type="scientific">Moorena producens PAL-8-15-08-1</name>
    <dbReference type="NCBI Taxonomy" id="1458985"/>
    <lineage>
        <taxon>Bacteria</taxon>
        <taxon>Bacillati</taxon>
        <taxon>Cyanobacteriota</taxon>
        <taxon>Cyanophyceae</taxon>
        <taxon>Coleofasciculales</taxon>
        <taxon>Coleofasciculaceae</taxon>
        <taxon>Moorena</taxon>
    </lineage>
</organism>